<feature type="compositionally biased region" description="Low complexity" evidence="5">
    <location>
        <begin position="1"/>
        <end position="23"/>
    </location>
</feature>
<comment type="similarity">
    <text evidence="1 4">Belongs to the TIFY/JAZ family.</text>
</comment>
<dbReference type="InterPro" id="IPR040390">
    <property type="entry name" value="TIFY/JAZ"/>
</dbReference>
<keyword evidence="3" id="KW-0832">Ubl conjugation</keyword>
<dbReference type="Proteomes" id="UP001341281">
    <property type="component" value="Chromosome 05"/>
</dbReference>
<feature type="region of interest" description="Disordered" evidence="5">
    <location>
        <begin position="304"/>
        <end position="336"/>
    </location>
</feature>
<evidence type="ECO:0000259" key="6">
    <source>
        <dbReference type="PROSITE" id="PS51320"/>
    </source>
</evidence>
<evidence type="ECO:0000256" key="5">
    <source>
        <dbReference type="SAM" id="MobiDB-lite"/>
    </source>
</evidence>
<accession>A0AAQ3TL51</accession>
<proteinExistence type="inferred from homology"/>
<feature type="compositionally biased region" description="Basic and acidic residues" evidence="5">
    <location>
        <begin position="25"/>
        <end position="36"/>
    </location>
</feature>
<feature type="domain" description="Tify" evidence="6">
    <location>
        <begin position="135"/>
        <end position="170"/>
    </location>
</feature>
<dbReference type="Pfam" id="PF09425">
    <property type="entry name" value="Jas_motif"/>
    <property type="match status" value="1"/>
</dbReference>
<dbReference type="PROSITE" id="PS51320">
    <property type="entry name" value="TIFY"/>
    <property type="match status" value="1"/>
</dbReference>
<dbReference type="InterPro" id="IPR018467">
    <property type="entry name" value="CCT_CS"/>
</dbReference>
<protein>
    <recommendedName>
        <fullName evidence="4">Protein TIFY</fullName>
    </recommendedName>
    <alternativeName>
        <fullName evidence="4">Jasmonate ZIM domain-containing protein</fullName>
    </alternativeName>
</protein>
<evidence type="ECO:0000313" key="8">
    <source>
        <dbReference type="Proteomes" id="UP001341281"/>
    </source>
</evidence>
<dbReference type="PANTHER" id="PTHR33077">
    <property type="entry name" value="PROTEIN TIFY 4A-RELATED-RELATED"/>
    <property type="match status" value="1"/>
</dbReference>
<keyword evidence="4" id="KW-0539">Nucleus</keyword>
<evidence type="ECO:0000313" key="7">
    <source>
        <dbReference type="EMBL" id="WVZ73794.1"/>
    </source>
</evidence>
<dbReference type="GO" id="GO:0005634">
    <property type="term" value="C:nucleus"/>
    <property type="evidence" value="ECO:0007669"/>
    <property type="project" value="UniProtKB-SubCell"/>
</dbReference>
<evidence type="ECO:0000256" key="3">
    <source>
        <dbReference type="ARBA" id="ARBA00022843"/>
    </source>
</evidence>
<keyword evidence="8" id="KW-1185">Reference proteome</keyword>
<name>A0AAQ3TL51_PASNO</name>
<gene>
    <name evidence="7" type="ORF">U9M48_022065</name>
</gene>
<evidence type="ECO:0000256" key="4">
    <source>
        <dbReference type="RuleBase" id="RU369065"/>
    </source>
</evidence>
<dbReference type="EMBL" id="CP144749">
    <property type="protein sequence ID" value="WVZ73794.1"/>
    <property type="molecule type" value="Genomic_DNA"/>
</dbReference>
<organism evidence="7 8">
    <name type="scientific">Paspalum notatum var. saurae</name>
    <dbReference type="NCBI Taxonomy" id="547442"/>
    <lineage>
        <taxon>Eukaryota</taxon>
        <taxon>Viridiplantae</taxon>
        <taxon>Streptophyta</taxon>
        <taxon>Embryophyta</taxon>
        <taxon>Tracheophyta</taxon>
        <taxon>Spermatophyta</taxon>
        <taxon>Magnoliopsida</taxon>
        <taxon>Liliopsida</taxon>
        <taxon>Poales</taxon>
        <taxon>Poaceae</taxon>
        <taxon>PACMAD clade</taxon>
        <taxon>Panicoideae</taxon>
        <taxon>Andropogonodae</taxon>
        <taxon>Paspaleae</taxon>
        <taxon>Paspalinae</taxon>
        <taxon>Paspalum</taxon>
    </lineage>
</organism>
<feature type="region of interest" description="Disordered" evidence="5">
    <location>
        <begin position="1"/>
        <end position="66"/>
    </location>
</feature>
<dbReference type="PANTHER" id="PTHR33077:SF129">
    <property type="entry name" value="PROTEIN TIFY"/>
    <property type="match status" value="1"/>
</dbReference>
<dbReference type="GO" id="GO:0009611">
    <property type="term" value="P:response to wounding"/>
    <property type="evidence" value="ECO:0007669"/>
    <property type="project" value="UniProtKB-UniRule"/>
</dbReference>
<evidence type="ECO:0000256" key="2">
    <source>
        <dbReference type="ARBA" id="ARBA00022819"/>
    </source>
</evidence>
<dbReference type="AlphaFoldDB" id="A0AAQ3TL51"/>
<evidence type="ECO:0000256" key="1">
    <source>
        <dbReference type="ARBA" id="ARBA00008614"/>
    </source>
</evidence>
<dbReference type="InterPro" id="IPR010399">
    <property type="entry name" value="Tify_dom"/>
</dbReference>
<comment type="subcellular location">
    <subcellularLocation>
        <location evidence="4">Nucleus</location>
    </subcellularLocation>
</comment>
<sequence>MELDLLGLGLPPATLAGAPGVAPRPCDKTAVDESLRPDAAAAETPSLPARARVRPRPVDMDDDVPAPPAHMLKPTPTAAAPWPARPSSPKVDLAAGGLGHVAMREFVGSTPPVAAGPTFGFEGSVSAAAARSTPGDDSTAPMTIIYDGSVRVSYRVSMEQAEKILSTVAEHAQAAETLPVQRPADQPQSQADAAAATTSSATQMMIMLWRLAQLEEGLVPKRTASLARFLDKRKQRQAHTTLPLPTHDIILLLSSSISGRRGSINALPSRRAPMDCPLLYPRGIAVVPAQMDTSTKVSARRRAPIGGMGRPLASEDGSMSMEENHGGEVVNTDLKI</sequence>
<dbReference type="SMART" id="SM00979">
    <property type="entry name" value="TIFY"/>
    <property type="match status" value="1"/>
</dbReference>
<keyword evidence="2 4" id="KW-1184">Jasmonic acid signaling pathway</keyword>
<dbReference type="GO" id="GO:2000022">
    <property type="term" value="P:regulation of jasmonic acid mediated signaling pathway"/>
    <property type="evidence" value="ECO:0007669"/>
    <property type="project" value="UniProtKB-UniRule"/>
</dbReference>
<dbReference type="GO" id="GO:0031347">
    <property type="term" value="P:regulation of defense response"/>
    <property type="evidence" value="ECO:0007669"/>
    <property type="project" value="UniProtKB-UniRule"/>
</dbReference>
<comment type="function">
    <text evidence="4">Repressor of jasmonate responses.</text>
</comment>
<reference evidence="7 8" key="1">
    <citation type="submission" date="2024-02" db="EMBL/GenBank/DDBJ databases">
        <title>High-quality chromosome-scale genome assembly of Pensacola bahiagrass (Paspalum notatum Flugge var. saurae).</title>
        <authorList>
            <person name="Vega J.M."/>
            <person name="Podio M."/>
            <person name="Orjuela J."/>
            <person name="Siena L.A."/>
            <person name="Pessino S.C."/>
            <person name="Combes M.C."/>
            <person name="Mariac C."/>
            <person name="Albertini E."/>
            <person name="Pupilli F."/>
            <person name="Ortiz J.P.A."/>
            <person name="Leblanc O."/>
        </authorList>
    </citation>
    <scope>NUCLEOTIDE SEQUENCE [LARGE SCALE GENOMIC DNA]</scope>
    <source>
        <strain evidence="7">R1</strain>
        <tissue evidence="7">Leaf</tissue>
    </source>
</reference>
<comment type="domain">
    <text evidence="4">The jas domain is required for interaction with COI1.</text>
</comment>